<dbReference type="RefSeq" id="WP_058025254.1">
    <property type="nucleotide sequence ID" value="NZ_LNDJ01000085.1"/>
</dbReference>
<evidence type="ECO:0000313" key="2">
    <source>
        <dbReference type="EMBL" id="KRU21992.1"/>
    </source>
</evidence>
<dbReference type="EMBL" id="LNDJ01000085">
    <property type="protein sequence ID" value="KRU21992.1"/>
    <property type="molecule type" value="Genomic_DNA"/>
</dbReference>
<reference evidence="2 3" key="1">
    <citation type="submission" date="2015-11" db="EMBL/GenBank/DDBJ databases">
        <title>Permanent draft genome of Psychrobacter piscatorii LQ58.</title>
        <authorList>
            <person name="Zhou M."/>
            <person name="Dong B."/>
            <person name="Liu Q."/>
        </authorList>
    </citation>
    <scope>NUCLEOTIDE SEQUENCE [LARGE SCALE GENOMIC DNA]</scope>
    <source>
        <strain evidence="2 3">LQ58</strain>
    </source>
</reference>
<accession>A0A0T6DQL7</accession>
<protein>
    <recommendedName>
        <fullName evidence="1">Thoeris protein ThsB TIR-like domain-containing protein</fullName>
    </recommendedName>
</protein>
<dbReference type="Gene3D" id="3.40.50.11200">
    <property type="match status" value="1"/>
</dbReference>
<comment type="caution">
    <text evidence="2">The sequence shown here is derived from an EMBL/GenBank/DDBJ whole genome shotgun (WGS) entry which is preliminary data.</text>
</comment>
<name>A0A0T6DQL7_9GAMM</name>
<dbReference type="Proteomes" id="UP000051202">
    <property type="component" value="Unassembled WGS sequence"/>
</dbReference>
<dbReference type="Pfam" id="PF08937">
    <property type="entry name" value="ThsB_TIR"/>
    <property type="match status" value="1"/>
</dbReference>
<organism evidence="2 3">
    <name type="scientific">Psychrobacter piscatorii</name>
    <dbReference type="NCBI Taxonomy" id="554343"/>
    <lineage>
        <taxon>Bacteria</taxon>
        <taxon>Pseudomonadati</taxon>
        <taxon>Pseudomonadota</taxon>
        <taxon>Gammaproteobacteria</taxon>
        <taxon>Moraxellales</taxon>
        <taxon>Moraxellaceae</taxon>
        <taxon>Psychrobacter</taxon>
    </lineage>
</organism>
<evidence type="ECO:0000259" key="1">
    <source>
        <dbReference type="Pfam" id="PF08937"/>
    </source>
</evidence>
<dbReference type="InterPro" id="IPR015032">
    <property type="entry name" value="ThsB__TIR-like_domain"/>
</dbReference>
<feature type="domain" description="Thoeris protein ThsB TIR-like" evidence="1">
    <location>
        <begin position="22"/>
        <end position="114"/>
    </location>
</feature>
<evidence type="ECO:0000313" key="3">
    <source>
        <dbReference type="Proteomes" id="UP000051202"/>
    </source>
</evidence>
<proteinExistence type="predicted"/>
<gene>
    <name evidence="2" type="ORF">AS194_02185</name>
</gene>
<dbReference type="AlphaFoldDB" id="A0A0T6DQL7"/>
<sequence>MAYRNGTYVAFDGLDTTNPTIGDIKYFNMLKMWKNISSKSLIDFKFSDSHQKTSQVRDTSSRNTLERVLLERLKNSKNMVLILTEKTRHDREMLNYEIEKAIKMDLPIIVCYPKVRQPIFNPKYYSDYWPLALAEGIRKEEVQCIHIPFKKKPVLDAIPRFHIHSNEKLESLGFYNRDAYDFFNITWE</sequence>
<keyword evidence="3" id="KW-1185">Reference proteome</keyword>
<dbReference type="STRING" id="554343.AS194_02185"/>